<dbReference type="EMBL" id="CP012801">
    <property type="protein sequence ID" value="ALJ59769.1"/>
    <property type="molecule type" value="Genomic_DNA"/>
</dbReference>
<accession>A0A0P0G6U9</accession>
<evidence type="ECO:0000313" key="9">
    <source>
        <dbReference type="Proteomes" id="UP000448877"/>
    </source>
</evidence>
<feature type="chain" id="PRO_5042679824" evidence="1">
    <location>
        <begin position="24"/>
        <end position="171"/>
    </location>
</feature>
<dbReference type="PATRIC" id="fig|246787.4.peg.2605"/>
<evidence type="ECO:0000313" key="3">
    <source>
        <dbReference type="EMBL" id="KAA5413884.1"/>
    </source>
</evidence>
<dbReference type="Proteomes" id="UP000482653">
    <property type="component" value="Unassembled WGS sequence"/>
</dbReference>
<keyword evidence="1" id="KW-0732">Signal</keyword>
<dbReference type="KEGG" id="bcel:BcellWH2_02530"/>
<evidence type="ECO:0000313" key="2">
    <source>
        <dbReference type="EMBL" id="ALJ59769.1"/>
    </source>
</evidence>
<evidence type="ECO:0000313" key="7">
    <source>
        <dbReference type="Proteomes" id="UP000061809"/>
    </source>
</evidence>
<evidence type="ECO:0000313" key="6">
    <source>
        <dbReference type="EMBL" id="RGS35596.1"/>
    </source>
</evidence>
<evidence type="ECO:0000313" key="10">
    <source>
        <dbReference type="Proteomes" id="UP000482653"/>
    </source>
</evidence>
<dbReference type="Proteomes" id="UP001221924">
    <property type="component" value="Unassembled WGS sequence"/>
</dbReference>
<proteinExistence type="predicted"/>
<name>A0A0P0G6U9_9BACE</name>
<dbReference type="InterPro" id="IPR054298">
    <property type="entry name" value="BACOVA_00961-like"/>
</dbReference>
<dbReference type="Proteomes" id="UP000283341">
    <property type="component" value="Unassembled WGS sequence"/>
</dbReference>
<reference evidence="5" key="4">
    <citation type="submission" date="2023-03" db="EMBL/GenBank/DDBJ databases">
        <title>DFI Biobank Strains.</title>
        <authorList>
            <person name="Mostad J."/>
            <person name="Paddock L."/>
            <person name="Medina S."/>
            <person name="Waligurski E."/>
            <person name="Barat B."/>
            <person name="Smith R."/>
            <person name="Burgo V."/>
            <person name="Metcalfe C."/>
            <person name="Woodson C."/>
            <person name="Sundararajan A."/>
            <person name="Ramaswamy R."/>
            <person name="Lin H."/>
            <person name="Pamer E.G."/>
        </authorList>
    </citation>
    <scope>NUCLEOTIDE SEQUENCE</scope>
    <source>
        <strain evidence="5">DFI.9.5</strain>
    </source>
</reference>
<reference evidence="9 10" key="3">
    <citation type="journal article" date="2019" name="Nat. Med.">
        <title>A library of human gut bacterial isolates paired with longitudinal multiomics data enables mechanistic microbiome research.</title>
        <authorList>
            <person name="Poyet M."/>
            <person name="Groussin M."/>
            <person name="Gibbons S.M."/>
            <person name="Avila-Pacheco J."/>
            <person name="Jiang X."/>
            <person name="Kearney S.M."/>
            <person name="Perrotta A.R."/>
            <person name="Berdy B."/>
            <person name="Zhao S."/>
            <person name="Lieberman T.D."/>
            <person name="Swanson P.K."/>
            <person name="Smith M."/>
            <person name="Roesemann S."/>
            <person name="Alexander J.E."/>
            <person name="Rich S.A."/>
            <person name="Livny J."/>
            <person name="Vlamakis H."/>
            <person name="Clish C."/>
            <person name="Bullock K."/>
            <person name="Deik A."/>
            <person name="Scott J."/>
            <person name="Pierce K.A."/>
            <person name="Xavier R.J."/>
            <person name="Alm E.J."/>
        </authorList>
    </citation>
    <scope>NUCLEOTIDE SEQUENCE [LARGE SCALE GENOMIC DNA]</scope>
    <source>
        <strain evidence="3 9">BIOML-A6</strain>
        <strain evidence="4 10">BIOML-A8</strain>
    </source>
</reference>
<evidence type="ECO:0000313" key="4">
    <source>
        <dbReference type="EMBL" id="KAA5417203.1"/>
    </source>
</evidence>
<dbReference type="EMBL" id="QRVJ01000013">
    <property type="protein sequence ID" value="RGS35596.1"/>
    <property type="molecule type" value="Genomic_DNA"/>
</dbReference>
<dbReference type="EMBL" id="VVYX01000020">
    <property type="protein sequence ID" value="KAA5417203.1"/>
    <property type="molecule type" value="Genomic_DNA"/>
</dbReference>
<dbReference type="EMBL" id="VVYV01000046">
    <property type="protein sequence ID" value="KAA5413884.1"/>
    <property type="molecule type" value="Genomic_DNA"/>
</dbReference>
<dbReference type="Proteomes" id="UP000061809">
    <property type="component" value="Chromosome"/>
</dbReference>
<dbReference type="Pfam" id="PF22057">
    <property type="entry name" value="BACOVA_00961-like"/>
    <property type="match status" value="1"/>
</dbReference>
<evidence type="ECO:0000313" key="8">
    <source>
        <dbReference type="Proteomes" id="UP000283341"/>
    </source>
</evidence>
<dbReference type="Gene3D" id="3.10.450.410">
    <property type="match status" value="1"/>
</dbReference>
<feature type="signal peptide" evidence="1">
    <location>
        <begin position="1"/>
        <end position="23"/>
    </location>
</feature>
<organism evidence="2 7">
    <name type="scientific">Bacteroides cellulosilyticus</name>
    <dbReference type="NCBI Taxonomy" id="246787"/>
    <lineage>
        <taxon>Bacteria</taxon>
        <taxon>Pseudomonadati</taxon>
        <taxon>Bacteroidota</taxon>
        <taxon>Bacteroidia</taxon>
        <taxon>Bacteroidales</taxon>
        <taxon>Bacteroidaceae</taxon>
        <taxon>Bacteroides</taxon>
    </lineage>
</organism>
<dbReference type="AlphaFoldDB" id="A0A0P0G6U9"/>
<dbReference type="EMBL" id="JARFID010000003">
    <property type="protein sequence ID" value="MDE8693268.1"/>
    <property type="molecule type" value="Genomic_DNA"/>
</dbReference>
<sequence length="171" mass="19827">MKAIHFVFCLFAVLMLTTTNGHAAATNEDFQTFLKKFTSSASFQYSRIKFPLKTPIALLEEDGETEKTFPFTRDKWALLGEDAFKEERITDEEGGVYVSRFTVNNPKHKEFEAGYDESEASLRVVFELIDGKWYVTDCYTDWYNFDLPISELPETITTIEEENKAFEEMHP</sequence>
<reference evidence="2 7" key="1">
    <citation type="journal article" date="2015" name="Science">
        <title>Genetic determinants of in vivo fitness and diet responsiveness in multiple human gut Bacteroides.</title>
        <authorList>
            <person name="Wu M."/>
            <person name="McNulty N.P."/>
            <person name="Rodionov D.A."/>
            <person name="Khoroshkin M.S."/>
            <person name="Griffin N.W."/>
            <person name="Cheng J."/>
            <person name="Latreille P."/>
            <person name="Kerstetter R.A."/>
            <person name="Terrapon N."/>
            <person name="Henrissat B."/>
            <person name="Osterman A.L."/>
            <person name="Gordon J.I."/>
        </authorList>
    </citation>
    <scope>NUCLEOTIDE SEQUENCE [LARGE SCALE GENOMIC DNA]</scope>
    <source>
        <strain evidence="2 7">WH2</strain>
    </source>
</reference>
<dbReference type="RefSeq" id="WP_022208309.1">
    <property type="nucleotide sequence ID" value="NZ_CAXUGF010000001.1"/>
</dbReference>
<evidence type="ECO:0000313" key="5">
    <source>
        <dbReference type="EMBL" id="MDE8693268.1"/>
    </source>
</evidence>
<dbReference type="Proteomes" id="UP000448877">
    <property type="component" value="Unassembled WGS sequence"/>
</dbReference>
<reference evidence="6 8" key="2">
    <citation type="submission" date="2018-08" db="EMBL/GenBank/DDBJ databases">
        <title>A genome reference for cultivated species of the human gut microbiota.</title>
        <authorList>
            <person name="Zou Y."/>
            <person name="Xue W."/>
            <person name="Luo G."/>
        </authorList>
    </citation>
    <scope>NUCLEOTIDE SEQUENCE [LARGE SCALE GENOMIC DNA]</scope>
    <source>
        <strain evidence="6 8">AF22-3AC</strain>
    </source>
</reference>
<protein>
    <submittedName>
        <fullName evidence="3">DUF4348 domain-containing protein</fullName>
    </submittedName>
</protein>
<gene>
    <name evidence="2" type="ORF">BcellWH2_02530</name>
    <name evidence="6" type="ORF">DWX97_15385</name>
    <name evidence="3" type="ORF">F2Y81_21700</name>
    <name evidence="4" type="ORF">F2Y87_16965</name>
    <name evidence="5" type="ORF">PZH42_04055</name>
</gene>
<evidence type="ECO:0000256" key="1">
    <source>
        <dbReference type="SAM" id="SignalP"/>
    </source>
</evidence>